<dbReference type="RefSeq" id="WP_341843784.1">
    <property type="nucleotide sequence ID" value="NZ_CP149792.1"/>
</dbReference>
<evidence type="ECO:0000313" key="10">
    <source>
        <dbReference type="EMBL" id="WZN49210.1"/>
    </source>
</evidence>
<dbReference type="InterPro" id="IPR023997">
    <property type="entry name" value="TonB-dep_OMP_SusC/RagA_CS"/>
</dbReference>
<evidence type="ECO:0000256" key="5">
    <source>
        <dbReference type="ARBA" id="ARBA00022729"/>
    </source>
</evidence>
<dbReference type="PROSITE" id="PS52016">
    <property type="entry name" value="TONB_DEPENDENT_REC_3"/>
    <property type="match status" value="1"/>
</dbReference>
<keyword evidence="4 8" id="KW-0812">Transmembrane</keyword>
<dbReference type="PANTHER" id="PTHR30069:SF29">
    <property type="entry name" value="HEMOGLOBIN AND HEMOGLOBIN-HAPTOGLOBIN-BINDING PROTEIN 1-RELATED"/>
    <property type="match status" value="1"/>
</dbReference>
<keyword evidence="10" id="KW-0675">Receptor</keyword>
<dbReference type="EMBL" id="CP150096">
    <property type="protein sequence ID" value="WZN49210.1"/>
    <property type="molecule type" value="Genomic_DNA"/>
</dbReference>
<proteinExistence type="inferred from homology"/>
<dbReference type="NCBIfam" id="TIGR04056">
    <property type="entry name" value="OMP_RagA_SusC"/>
    <property type="match status" value="1"/>
</dbReference>
<dbReference type="InterPro" id="IPR039426">
    <property type="entry name" value="TonB-dep_rcpt-like"/>
</dbReference>
<evidence type="ECO:0000256" key="1">
    <source>
        <dbReference type="ARBA" id="ARBA00004571"/>
    </source>
</evidence>
<gene>
    <name evidence="10" type="ORF">WJU22_16575</name>
</gene>
<keyword evidence="2 8" id="KW-0813">Transport</keyword>
<accession>A0ABZ2ZBK4</accession>
<dbReference type="InterPro" id="IPR037066">
    <property type="entry name" value="Plug_dom_sf"/>
</dbReference>
<dbReference type="InterPro" id="IPR012910">
    <property type="entry name" value="Plug_dom"/>
</dbReference>
<dbReference type="SUPFAM" id="SSF56935">
    <property type="entry name" value="Porins"/>
    <property type="match status" value="1"/>
</dbReference>
<evidence type="ECO:0000256" key="4">
    <source>
        <dbReference type="ARBA" id="ARBA00022692"/>
    </source>
</evidence>
<evidence type="ECO:0000256" key="3">
    <source>
        <dbReference type="ARBA" id="ARBA00022452"/>
    </source>
</evidence>
<keyword evidence="3 8" id="KW-1134">Transmembrane beta strand</keyword>
<evidence type="ECO:0000256" key="2">
    <source>
        <dbReference type="ARBA" id="ARBA00022448"/>
    </source>
</evidence>
<name>A0ABZ2ZBK4_9BACT</name>
<keyword evidence="11" id="KW-1185">Reference proteome</keyword>
<dbReference type="Gene3D" id="2.40.170.20">
    <property type="entry name" value="TonB-dependent receptor, beta-barrel domain"/>
    <property type="match status" value="1"/>
</dbReference>
<comment type="subcellular location">
    <subcellularLocation>
        <location evidence="1 8">Cell outer membrane</location>
        <topology evidence="1 8">Multi-pass membrane protein</topology>
    </subcellularLocation>
</comment>
<dbReference type="Gene3D" id="2.170.130.10">
    <property type="entry name" value="TonB-dependent receptor, plug domain"/>
    <property type="match status" value="1"/>
</dbReference>
<keyword evidence="5" id="KW-0732">Signal</keyword>
<evidence type="ECO:0000259" key="9">
    <source>
        <dbReference type="Pfam" id="PF07715"/>
    </source>
</evidence>
<dbReference type="InterPro" id="IPR036942">
    <property type="entry name" value="Beta-barrel_TonB_sf"/>
</dbReference>
<dbReference type="Proteomes" id="UP001449657">
    <property type="component" value="Chromosome"/>
</dbReference>
<organism evidence="10 11">
    <name type="scientific">Chitinophaga caseinilytica</name>
    <dbReference type="NCBI Taxonomy" id="2267521"/>
    <lineage>
        <taxon>Bacteria</taxon>
        <taxon>Pseudomonadati</taxon>
        <taxon>Bacteroidota</taxon>
        <taxon>Chitinophagia</taxon>
        <taxon>Chitinophagales</taxon>
        <taxon>Chitinophagaceae</taxon>
        <taxon>Chitinophaga</taxon>
    </lineage>
</organism>
<dbReference type="PANTHER" id="PTHR30069">
    <property type="entry name" value="TONB-DEPENDENT OUTER MEMBRANE RECEPTOR"/>
    <property type="match status" value="1"/>
</dbReference>
<evidence type="ECO:0000256" key="7">
    <source>
        <dbReference type="ARBA" id="ARBA00023237"/>
    </source>
</evidence>
<keyword evidence="7 8" id="KW-0998">Cell outer membrane</keyword>
<keyword evidence="6 8" id="KW-0472">Membrane</keyword>
<evidence type="ECO:0000256" key="6">
    <source>
        <dbReference type="ARBA" id="ARBA00023136"/>
    </source>
</evidence>
<reference evidence="10 11" key="1">
    <citation type="submission" date="2024-03" db="EMBL/GenBank/DDBJ databases">
        <title>Chitinophaga caseinilytica sp. nov., a casein hydrolysing bacterium isolated from forest soil.</title>
        <authorList>
            <person name="Lee D.S."/>
            <person name="Han D.M."/>
            <person name="Baek J.H."/>
            <person name="Choi D.G."/>
            <person name="Jeon J.H."/>
            <person name="Jeon C.O."/>
        </authorList>
    </citation>
    <scope>NUCLEOTIDE SEQUENCE [LARGE SCALE GENOMIC DNA]</scope>
    <source>
        <strain evidence="10 11">KACC 19118</strain>
    </source>
</reference>
<dbReference type="InterPro" id="IPR023996">
    <property type="entry name" value="TonB-dep_OMP_SusC/RagA"/>
</dbReference>
<protein>
    <submittedName>
        <fullName evidence="10">TonB-dependent receptor</fullName>
    </submittedName>
</protein>
<dbReference type="NCBIfam" id="TIGR04057">
    <property type="entry name" value="SusC_RagA_signa"/>
    <property type="match status" value="1"/>
</dbReference>
<feature type="domain" description="TonB-dependent receptor plug" evidence="9">
    <location>
        <begin position="3"/>
        <end position="91"/>
    </location>
</feature>
<dbReference type="Pfam" id="PF07715">
    <property type="entry name" value="Plug"/>
    <property type="match status" value="1"/>
</dbReference>
<evidence type="ECO:0000313" key="11">
    <source>
        <dbReference type="Proteomes" id="UP001449657"/>
    </source>
</evidence>
<comment type="similarity">
    <text evidence="8">Belongs to the TonB-dependent receptor family.</text>
</comment>
<sequence>MQSGSSNVSNAIAGRVPGVIANNRSGRPGEDDASLVIRGFNSFGGGTSPLIIVDGIPDRSFNRINPNDIESVTVLKDASAAIYGVRAANGVILVTTKRGKSGKPTIQYDGNFGFQQLTRQPEIVNAWQYMTYFNEVNPNTYAKGEIEKYKAGNVPGYTSTNWLDEVFRKNAPQTSHSLSVSGGNEHVKYYFSGQYVDQSSNFRNSIERYRQFNIRSNIDARISSNLKVNLDIAARNEDRRYPTYGVGSILHETRSLYPFIPARWENGLPSAGVAAGRNPTILVTDAPGYDRVKNYVVTPQAGFDLKMPFVTEGLSLSGYVSYDVNLRHQKVFNRPWDAYAFDRSTNTYTNQRSSTVSSASVAQNEDMLSGSTQFIKLAYDRTFGRHKIGAFAGYESTTSSSWGTYAYRRNLLSDQIDQIFTGTADGQNATGSSAQDGRASYLGRVEYGYDNKYLLEVTMRYNGSFNFPTQNRWGLFPAVIAGWRISEERFFKENVPFVNELKLRASWGLLGSDAVAQYLFLTRYQLVTNKNYYTYFGDDYALNNAISLTSTPNPNITWEKQDTKNFGVDATLLDNRLTFTANYFRYVRKDILAKRNASIPLFTGMALPSENIGKSLNRGVDFALTYTGDAGELRYSAGVNGTFAKSKVLFRDEAASVPQWQKSEGYPIDSWLLYASDGIYRSQDEIDRSVHLPGARPGDIRIKDTDGNGVITANDQVRIYETATPKVVYGVNLGLNYKGIGLNMLLSGQTKAKQLINSQVQGSLIAPPQWLYDGRWTPENTGSEYPRAHTSNSVNASYYNYSDFWLRDASFLRLKSLELSWSVPARFFSGSGLNALRLYASGYNLLSFDKMKKFGIDPETNNTTGINYPQTRIFRFGLNVGL</sequence>
<evidence type="ECO:0000256" key="8">
    <source>
        <dbReference type="PROSITE-ProRule" id="PRU01360"/>
    </source>
</evidence>